<evidence type="ECO:0000256" key="1">
    <source>
        <dbReference type="ARBA" id="ARBA00006432"/>
    </source>
</evidence>
<dbReference type="GO" id="GO:0031956">
    <property type="term" value="F:medium-chain fatty acid-CoA ligase activity"/>
    <property type="evidence" value="ECO:0007669"/>
    <property type="project" value="TreeGrafter"/>
</dbReference>
<evidence type="ECO:0000313" key="4">
    <source>
        <dbReference type="EMBL" id="RXH39670.1"/>
    </source>
</evidence>
<dbReference type="EMBL" id="LBJM01000047">
    <property type="protein sequence ID" value="RXH39670.1"/>
    <property type="molecule type" value="Genomic_DNA"/>
</dbReference>
<evidence type="ECO:0000313" key="5">
    <source>
        <dbReference type="Proteomes" id="UP000290565"/>
    </source>
</evidence>
<dbReference type="Pfam" id="PF13193">
    <property type="entry name" value="AMP-binding_C"/>
    <property type="match status" value="1"/>
</dbReference>
<dbReference type="InterPro" id="IPR025110">
    <property type="entry name" value="AMP-bd_C"/>
</dbReference>
<dbReference type="Gene3D" id="3.40.50.12780">
    <property type="entry name" value="N-terminal domain of ligase-like"/>
    <property type="match status" value="1"/>
</dbReference>
<dbReference type="Gene3D" id="3.30.300.30">
    <property type="match status" value="1"/>
</dbReference>
<dbReference type="Pfam" id="PF00501">
    <property type="entry name" value="AMP-binding"/>
    <property type="match status" value="1"/>
</dbReference>
<dbReference type="NCBIfam" id="NF005702">
    <property type="entry name" value="PRK07514.1"/>
    <property type="match status" value="1"/>
</dbReference>
<feature type="domain" description="AMP-dependent synthetase/ligase" evidence="2">
    <location>
        <begin position="22"/>
        <end position="362"/>
    </location>
</feature>
<reference evidence="4 5" key="1">
    <citation type="submission" date="2015-04" db="EMBL/GenBank/DDBJ databases">
        <title>Comparative genomics of rhizobia nodulating Arachis hypogaea in China.</title>
        <authorList>
            <person name="Li Y."/>
        </authorList>
    </citation>
    <scope>NUCLEOTIDE SEQUENCE [LARGE SCALE GENOMIC DNA]</scope>
    <source>
        <strain evidence="4 5">CCBAU 51787</strain>
    </source>
</reference>
<accession>A0A4Q0SLS0</accession>
<comment type="similarity">
    <text evidence="1">Belongs to the ATP-dependent AMP-binding enzyme family.</text>
</comment>
<protein>
    <submittedName>
        <fullName evidence="4">Malonyl-CoA synthase</fullName>
    </submittedName>
</protein>
<proteinExistence type="inferred from homology"/>
<feature type="domain" description="AMP-binding enzyme C-terminal" evidence="3">
    <location>
        <begin position="413"/>
        <end position="488"/>
    </location>
</feature>
<dbReference type="PANTHER" id="PTHR43201">
    <property type="entry name" value="ACYL-COA SYNTHETASE"/>
    <property type="match status" value="1"/>
</dbReference>
<gene>
    <name evidence="4" type="ORF">XH94_17470</name>
</gene>
<evidence type="ECO:0000259" key="2">
    <source>
        <dbReference type="Pfam" id="PF00501"/>
    </source>
</evidence>
<dbReference type="AlphaFoldDB" id="A0A4Q0SLS0"/>
<evidence type="ECO:0000259" key="3">
    <source>
        <dbReference type="Pfam" id="PF13193"/>
    </source>
</evidence>
<dbReference type="Proteomes" id="UP000290565">
    <property type="component" value="Unassembled WGS sequence"/>
</dbReference>
<dbReference type="PROSITE" id="PS00455">
    <property type="entry name" value="AMP_BINDING"/>
    <property type="match status" value="1"/>
</dbReference>
<dbReference type="InterPro" id="IPR045851">
    <property type="entry name" value="AMP-bd_C_sf"/>
</dbReference>
<dbReference type="InterPro" id="IPR042099">
    <property type="entry name" value="ANL_N_sf"/>
</dbReference>
<dbReference type="GO" id="GO:0006631">
    <property type="term" value="P:fatty acid metabolic process"/>
    <property type="evidence" value="ECO:0007669"/>
    <property type="project" value="TreeGrafter"/>
</dbReference>
<sequence length="510" mass="54857">MTWNLYDRLLASAESDQSICIEKESGATSSYAELAALSGRFANFLASSGIGPNHRVAAKVEKSVEAIALYLATLRSGAVYLPLNTAYTPAETEYFVRDAQPTLIVCDPKEEADLRAIAAKAGGRVETLDHHGRGSLADAAADFPIAFDTVARGNDDLAAILYTSGTTGRSKGAMLTHGNLASNALTLVEEWRYSSKDVLIHALPIYHVHGLFVACNVTFAARGRILFMQKFDTERILATMARSTVLMGVPTFYVRLLESTNLNERTTANMRLFVAGSAPLLAETHRAWQARTGHAILERYGMTETGMIASNPYDGQRIPGSVGRPLPAVEVRIADPESGVALPADEVGMIEVKGPNVFAGYWNMPDKTAAEFRSDGFFITGDLGKLDANGYLHIVGRGKDLIITGGFNVYPKEIETEIDAIPGVSESAVVGVPHVDFGEGVTAAVVRSPGSSVDERTILAALSGRLAKFKQPKGIIFVETLPRNTMGKVQKNLLRERFAELYSAKAGQGS</sequence>
<name>A0A4Q0SLS0_9BRAD</name>
<dbReference type="CDD" id="cd05941">
    <property type="entry name" value="MCS"/>
    <property type="match status" value="1"/>
</dbReference>
<organism evidence="4 5">
    <name type="scientific">Bradyrhizobium zhanjiangense</name>
    <dbReference type="NCBI Taxonomy" id="1325107"/>
    <lineage>
        <taxon>Bacteria</taxon>
        <taxon>Pseudomonadati</taxon>
        <taxon>Pseudomonadota</taxon>
        <taxon>Alphaproteobacteria</taxon>
        <taxon>Hyphomicrobiales</taxon>
        <taxon>Nitrobacteraceae</taxon>
        <taxon>Bradyrhizobium</taxon>
    </lineage>
</organism>
<dbReference type="InterPro" id="IPR020845">
    <property type="entry name" value="AMP-binding_CS"/>
</dbReference>
<dbReference type="RefSeq" id="WP_128945276.1">
    <property type="nucleotide sequence ID" value="NZ_LBJM01000047.1"/>
</dbReference>
<dbReference type="PANTHER" id="PTHR43201:SF8">
    <property type="entry name" value="ACYL-COA SYNTHETASE FAMILY MEMBER 3"/>
    <property type="match status" value="1"/>
</dbReference>
<dbReference type="InterPro" id="IPR000873">
    <property type="entry name" value="AMP-dep_synth/lig_dom"/>
</dbReference>
<comment type="caution">
    <text evidence="4">The sequence shown here is derived from an EMBL/GenBank/DDBJ whole genome shotgun (WGS) entry which is preliminary data.</text>
</comment>
<dbReference type="SUPFAM" id="SSF56801">
    <property type="entry name" value="Acetyl-CoA synthetase-like"/>
    <property type="match status" value="1"/>
</dbReference>